<dbReference type="Gene3D" id="1.10.1200.10">
    <property type="entry name" value="ACP-like"/>
    <property type="match status" value="1"/>
</dbReference>
<dbReference type="EMBL" id="HM193369">
    <property type="protein sequence ID" value="AEE65466.1"/>
    <property type="molecule type" value="Genomic_DNA"/>
</dbReference>
<dbReference type="Pfam" id="PF00550">
    <property type="entry name" value="PP-binding"/>
    <property type="match status" value="1"/>
</dbReference>
<evidence type="ECO:0000256" key="2">
    <source>
        <dbReference type="ARBA" id="ARBA00022553"/>
    </source>
</evidence>
<dbReference type="InterPro" id="IPR009081">
    <property type="entry name" value="PP-bd_ACP"/>
</dbReference>
<evidence type="ECO:0000313" key="4">
    <source>
        <dbReference type="EMBL" id="AEE65466.1"/>
    </source>
</evidence>
<keyword evidence="2" id="KW-0597">Phosphoprotein</keyword>
<keyword evidence="1" id="KW-0596">Phosphopantetheine</keyword>
<dbReference type="InterPro" id="IPR020806">
    <property type="entry name" value="PKS_PP-bd"/>
</dbReference>
<evidence type="ECO:0000259" key="3">
    <source>
        <dbReference type="PROSITE" id="PS50075"/>
    </source>
</evidence>
<accession>F6K0W3</accession>
<dbReference type="AlphaFoldDB" id="F6K0W3"/>
<evidence type="ECO:0000256" key="1">
    <source>
        <dbReference type="ARBA" id="ARBA00022450"/>
    </source>
</evidence>
<feature type="domain" description="Carrier" evidence="3">
    <location>
        <begin position="5"/>
        <end position="83"/>
    </location>
</feature>
<dbReference type="InterPro" id="IPR036736">
    <property type="entry name" value="ACP-like_sf"/>
</dbReference>
<dbReference type="PROSITE" id="PS00012">
    <property type="entry name" value="PHOSPHOPANTETHEINE"/>
    <property type="match status" value="1"/>
</dbReference>
<proteinExistence type="predicted"/>
<name>F6K0W3_9BACT</name>
<organism evidence="4">
    <name type="scientific">uncultured bacterium BAC AB649/1850</name>
    <dbReference type="NCBI Taxonomy" id="1037453"/>
    <lineage>
        <taxon>Bacteria</taxon>
        <taxon>environmental samples</taxon>
    </lineage>
</organism>
<dbReference type="SMART" id="SM00823">
    <property type="entry name" value="PKS_PP"/>
    <property type="match status" value="1"/>
</dbReference>
<sequence length="91" mass="9748">MSVQKFSADDLHRILIEGAGEADGVILGPDTVDMTFDDLGYESIALLETASRIEREFDVRLSDEEVLDAQTPSGLVDAVNARLRAAADAPA</sequence>
<dbReference type="GO" id="GO:0031177">
    <property type="term" value="F:phosphopantetheine binding"/>
    <property type="evidence" value="ECO:0007669"/>
    <property type="project" value="InterPro"/>
</dbReference>
<dbReference type="PROSITE" id="PS50075">
    <property type="entry name" value="CARRIER"/>
    <property type="match status" value="1"/>
</dbReference>
<reference evidence="4" key="1">
    <citation type="submission" date="2010-05" db="EMBL/GenBank/DDBJ databases">
        <title>Fluostatin gene cluster.</title>
        <authorList>
            <person name="Feng Z."/>
            <person name="Brady S.F."/>
        </authorList>
    </citation>
    <scope>NUCLEOTIDE SEQUENCE</scope>
</reference>
<dbReference type="SUPFAM" id="SSF47336">
    <property type="entry name" value="ACP-like"/>
    <property type="match status" value="1"/>
</dbReference>
<dbReference type="InterPro" id="IPR006162">
    <property type="entry name" value="Ppantetheine_attach_site"/>
</dbReference>
<protein>
    <submittedName>
        <fullName evidence="4">Acyl carrier protein</fullName>
    </submittedName>
</protein>